<keyword evidence="6" id="KW-0479">Metal-binding</keyword>
<name>A0A348AFG2_9FIRM</name>
<evidence type="ECO:0000313" key="13">
    <source>
        <dbReference type="Proteomes" id="UP000276437"/>
    </source>
</evidence>
<evidence type="ECO:0000313" key="12">
    <source>
        <dbReference type="EMBL" id="BBB89810.1"/>
    </source>
</evidence>
<dbReference type="Proteomes" id="UP000276437">
    <property type="component" value="Chromosome"/>
</dbReference>
<organism evidence="12 13">
    <name type="scientific">Methylomusa anaerophila</name>
    <dbReference type="NCBI Taxonomy" id="1930071"/>
    <lineage>
        <taxon>Bacteria</taxon>
        <taxon>Bacillati</taxon>
        <taxon>Bacillota</taxon>
        <taxon>Negativicutes</taxon>
        <taxon>Selenomonadales</taxon>
        <taxon>Sporomusaceae</taxon>
        <taxon>Methylomusa</taxon>
    </lineage>
</organism>
<keyword evidence="10" id="KW-0456">Lyase</keyword>
<dbReference type="KEGG" id="mana:MAMMFC1_00444"/>
<dbReference type="InterPro" id="IPR007197">
    <property type="entry name" value="rSAM"/>
</dbReference>
<dbReference type="RefSeq" id="WP_126306090.1">
    <property type="nucleotide sequence ID" value="NZ_AP018449.1"/>
</dbReference>
<protein>
    <submittedName>
        <fullName evidence="12">FeMo cofactor biosynthesis protein NifB</fullName>
    </submittedName>
</protein>
<dbReference type="NCBIfam" id="TIGR01290">
    <property type="entry name" value="nifB"/>
    <property type="match status" value="1"/>
</dbReference>
<keyword evidence="7" id="KW-0408">Iron</keyword>
<dbReference type="InterPro" id="IPR013785">
    <property type="entry name" value="Aldolase_TIM"/>
</dbReference>
<comment type="cofactor">
    <cofactor evidence="1">
        <name>[4Fe-4S] cluster</name>
        <dbReference type="ChEBI" id="CHEBI:49883"/>
    </cofactor>
</comment>
<keyword evidence="8" id="KW-0411">Iron-sulfur</keyword>
<dbReference type="SUPFAM" id="SSF102114">
    <property type="entry name" value="Radical SAM enzymes"/>
    <property type="match status" value="1"/>
</dbReference>
<dbReference type="CDD" id="cd01335">
    <property type="entry name" value="Radical_SAM"/>
    <property type="match status" value="1"/>
</dbReference>
<comment type="similarity">
    <text evidence="3">Belongs to the radical SAM superfamily. NifB family.</text>
</comment>
<evidence type="ECO:0000256" key="7">
    <source>
        <dbReference type="ARBA" id="ARBA00023004"/>
    </source>
</evidence>
<keyword evidence="5" id="KW-0949">S-adenosyl-L-methionine</keyword>
<keyword evidence="4" id="KW-0004">4Fe-4S</keyword>
<dbReference type="InterPro" id="IPR000385">
    <property type="entry name" value="MoaA_NifB_PqqE_Fe-S-bd_CS"/>
</dbReference>
<evidence type="ECO:0000256" key="5">
    <source>
        <dbReference type="ARBA" id="ARBA00022691"/>
    </source>
</evidence>
<sequence>MPLKTPEEVAAATAKHPCYSCDAQHKFARMHIPVAPECNISCNYCNRRFDCVNESRPGVTSEILTPAQACDKFLRVKSKLPNLSVVGIAGPGDALANWEQTRESVELIKRRSPEILFCLSTNGLMLPQYAPEIVALGLNHVTVTVNCLNPSIGASIYRHVWYQGRHYIREQAAEILIHNQMAGIEYLAGRGVLVKVNIVMINGINNNHIVEVVKKVKQLGAVMTNIMPLIPAPGSVFENLPQTSMKDLTILRDICQEDIAQMRHCRQCRADAVGLLGNDQAHNFRAGGEQAAPDAAHSAKVYRIAVTSKYRKLVDLHYGHAEEFHIYESDGINNLLLETRKTVKYCQASDDNEVACESQNKTVQAIADCDAVLTMRIGYDAQKHLARNGIKVVEACGSVEEGLQQACRYLDLHQAGPKDAAAV</sequence>
<gene>
    <name evidence="12" type="primary">nifB_2</name>
    <name evidence="12" type="ORF">MAMMFC1_00444</name>
</gene>
<dbReference type="Gene3D" id="3.30.420.130">
    <property type="entry name" value="Dinitrogenase iron-molybdenum cofactor biosynthesis domain"/>
    <property type="match status" value="1"/>
</dbReference>
<evidence type="ECO:0000256" key="3">
    <source>
        <dbReference type="ARBA" id="ARBA00006804"/>
    </source>
</evidence>
<evidence type="ECO:0000256" key="4">
    <source>
        <dbReference type="ARBA" id="ARBA00022485"/>
    </source>
</evidence>
<feature type="domain" description="Radical SAM core" evidence="11">
    <location>
        <begin position="24"/>
        <end position="266"/>
    </location>
</feature>
<dbReference type="InterPro" id="IPR003731">
    <property type="entry name" value="Di-Nase_FeMo-co_biosynth"/>
</dbReference>
<dbReference type="InterPro" id="IPR058240">
    <property type="entry name" value="rSAM_sf"/>
</dbReference>
<dbReference type="InterPro" id="IPR036105">
    <property type="entry name" value="DiNase_FeMo-co_biosyn_sf"/>
</dbReference>
<evidence type="ECO:0000259" key="11">
    <source>
        <dbReference type="PROSITE" id="PS51918"/>
    </source>
</evidence>
<dbReference type="UniPathway" id="UPA00782"/>
<dbReference type="SUPFAM" id="SSF53146">
    <property type="entry name" value="Nitrogenase accessory factor-like"/>
    <property type="match status" value="1"/>
</dbReference>
<dbReference type="Gene3D" id="3.20.20.70">
    <property type="entry name" value="Aldolase class I"/>
    <property type="match status" value="1"/>
</dbReference>
<dbReference type="GO" id="GO:0016829">
    <property type="term" value="F:lyase activity"/>
    <property type="evidence" value="ECO:0007669"/>
    <property type="project" value="UniProtKB-KW"/>
</dbReference>
<evidence type="ECO:0000256" key="6">
    <source>
        <dbReference type="ARBA" id="ARBA00022723"/>
    </source>
</evidence>
<dbReference type="SFLD" id="SFLDS00029">
    <property type="entry name" value="Radical_SAM"/>
    <property type="match status" value="2"/>
</dbReference>
<proteinExistence type="inferred from homology"/>
<dbReference type="PANTHER" id="PTHR43787:SF13">
    <property type="entry name" value="FEMO COFACTOR BIOSYNTHESIS PROTEIN NIFB"/>
    <property type="match status" value="1"/>
</dbReference>
<dbReference type="AlphaFoldDB" id="A0A348AFG2"/>
<accession>A0A348AFG2</accession>
<reference evidence="12 13" key="1">
    <citation type="journal article" date="2018" name="Int. J. Syst. Evol. Microbiol.">
        <title>Methylomusa anaerophila gen. nov., sp. nov., an anaerobic methanol-utilizing bacterium isolated from a microbial fuel cell.</title>
        <authorList>
            <person name="Amano N."/>
            <person name="Yamamuro A."/>
            <person name="Miyahara M."/>
            <person name="Kouzuma A."/>
            <person name="Abe T."/>
            <person name="Watanabe K."/>
        </authorList>
    </citation>
    <scope>NUCLEOTIDE SEQUENCE [LARGE SCALE GENOMIC DNA]</scope>
    <source>
        <strain evidence="12 13">MMFC1</strain>
    </source>
</reference>
<dbReference type="PROSITE" id="PS51918">
    <property type="entry name" value="RADICAL_SAM"/>
    <property type="match status" value="1"/>
</dbReference>
<evidence type="ECO:0000256" key="8">
    <source>
        <dbReference type="ARBA" id="ARBA00023014"/>
    </source>
</evidence>
<dbReference type="OrthoDB" id="9764725at2"/>
<dbReference type="PROSITE" id="PS01305">
    <property type="entry name" value="MOAA_NIFB_PQQE"/>
    <property type="match status" value="1"/>
</dbReference>
<evidence type="ECO:0000256" key="2">
    <source>
        <dbReference type="ARBA" id="ARBA00005155"/>
    </source>
</evidence>
<keyword evidence="13" id="KW-1185">Reference proteome</keyword>
<evidence type="ECO:0000256" key="10">
    <source>
        <dbReference type="ARBA" id="ARBA00023239"/>
    </source>
</evidence>
<dbReference type="PANTHER" id="PTHR43787">
    <property type="entry name" value="FEMO COFACTOR BIOSYNTHESIS PROTEIN NIFB-RELATED"/>
    <property type="match status" value="1"/>
</dbReference>
<evidence type="ECO:0000256" key="1">
    <source>
        <dbReference type="ARBA" id="ARBA00001966"/>
    </source>
</evidence>
<evidence type="ECO:0000256" key="9">
    <source>
        <dbReference type="ARBA" id="ARBA00023231"/>
    </source>
</evidence>
<dbReference type="Pfam" id="PF04055">
    <property type="entry name" value="Radical_SAM"/>
    <property type="match status" value="1"/>
</dbReference>
<dbReference type="SFLD" id="SFLDF00281">
    <property type="entry name" value="FeMo_cofactor_biosynthesis_pro"/>
    <property type="match status" value="1"/>
</dbReference>
<comment type="pathway">
    <text evidence="2">Cofactor biosynthesis; Fe-Mo cofactor biosynthesis.</text>
</comment>
<dbReference type="SFLD" id="SFLDG01068">
    <property type="entry name" value="FeMo_cofactor_biosynthesis_pro"/>
    <property type="match status" value="1"/>
</dbReference>
<dbReference type="InterPro" id="IPR005980">
    <property type="entry name" value="Nase_CF_NifB"/>
</dbReference>
<dbReference type="Pfam" id="PF02579">
    <property type="entry name" value="Nitro_FeMo-Co"/>
    <property type="match status" value="1"/>
</dbReference>
<keyword evidence="9" id="KW-0535">Nitrogen fixation</keyword>
<dbReference type="GO" id="GO:0051539">
    <property type="term" value="F:4 iron, 4 sulfur cluster binding"/>
    <property type="evidence" value="ECO:0007669"/>
    <property type="project" value="UniProtKB-KW"/>
</dbReference>
<dbReference type="EMBL" id="AP018449">
    <property type="protein sequence ID" value="BBB89810.1"/>
    <property type="molecule type" value="Genomic_DNA"/>
</dbReference>
<dbReference type="SFLD" id="SFLDG01067">
    <property type="entry name" value="SPASM/twitch_domain_containing"/>
    <property type="match status" value="1"/>
</dbReference>
<dbReference type="GO" id="GO:0046872">
    <property type="term" value="F:metal ion binding"/>
    <property type="evidence" value="ECO:0007669"/>
    <property type="project" value="UniProtKB-KW"/>
</dbReference>